<dbReference type="GeneID" id="41591911"/>
<dbReference type="OrthoDB" id="29268at2157"/>
<sequence length="351" mass="39518">MRLNLPLLLMLSGIGLMLTSGIPAVFEFMSMQGFPSNPTSSLFPSHWFIMIYGFFGALIGNEILVALSVEWSGKIANNNLIISFTALTIIASLSSFFVSILFSMFLEIISISILLLYSQTYLNYSKIGLKPSTYNWLLLFSLIITIIILSFQIGLGYVIPYVNLFFPIGVIFAVMSRDLALVTRAKINDSEIALAFIFLTLGIISYSSFYGEALLFLAWLLSFHSSKLYKFKGRKYPILHLTTAWIFFLTSIIFYANYDIFIHSIAVGFLFNTVFGVDVVLMDMFVNAFGKVSVKPSYIPYILMNSGLMMRIIYDLGVNYSFLILSAPLQGFGILSFFILTLRQVLLKNKV</sequence>
<feature type="transmembrane region" description="Helical" evidence="1">
    <location>
        <begin position="262"/>
        <end position="286"/>
    </location>
</feature>
<dbReference type="Proteomes" id="UP000193404">
    <property type="component" value="Chromosome"/>
</dbReference>
<reference evidence="2 3" key="1">
    <citation type="submission" date="2017-03" db="EMBL/GenBank/DDBJ databases">
        <title>Sulfur activation and transportation mechanism of thermophilic Archaea Acidianus manzaensis YN-25.</title>
        <authorList>
            <person name="Ma Y."/>
            <person name="Yang Y."/>
            <person name="Xia J."/>
        </authorList>
    </citation>
    <scope>NUCLEOTIDE SEQUENCE [LARGE SCALE GENOMIC DNA]</scope>
    <source>
        <strain evidence="2 3">YN-25</strain>
    </source>
</reference>
<feature type="transmembrane region" description="Helical" evidence="1">
    <location>
        <begin position="192"/>
        <end position="209"/>
    </location>
</feature>
<evidence type="ECO:0000313" key="3">
    <source>
        <dbReference type="Proteomes" id="UP000193404"/>
    </source>
</evidence>
<feature type="transmembrane region" description="Helical" evidence="1">
    <location>
        <begin position="161"/>
        <end position="180"/>
    </location>
</feature>
<dbReference type="AlphaFoldDB" id="A0A1W6K334"/>
<keyword evidence="1" id="KW-0472">Membrane</keyword>
<keyword evidence="3" id="KW-1185">Reference proteome</keyword>
<evidence type="ECO:0000256" key="1">
    <source>
        <dbReference type="SAM" id="Phobius"/>
    </source>
</evidence>
<feature type="transmembrane region" description="Helical" evidence="1">
    <location>
        <begin position="47"/>
        <end position="69"/>
    </location>
</feature>
<dbReference type="STRING" id="282676.B6F84_13275"/>
<dbReference type="EMBL" id="CP020477">
    <property type="protein sequence ID" value="ARM76895.1"/>
    <property type="molecule type" value="Genomic_DNA"/>
</dbReference>
<gene>
    <name evidence="2" type="ORF">B6F84_13275</name>
</gene>
<organism evidence="2 3">
    <name type="scientific">Acidianus manzaensis</name>
    <dbReference type="NCBI Taxonomy" id="282676"/>
    <lineage>
        <taxon>Archaea</taxon>
        <taxon>Thermoproteota</taxon>
        <taxon>Thermoprotei</taxon>
        <taxon>Sulfolobales</taxon>
        <taxon>Sulfolobaceae</taxon>
        <taxon>Acidianus</taxon>
    </lineage>
</organism>
<keyword evidence="1" id="KW-1133">Transmembrane helix</keyword>
<proteinExistence type="predicted"/>
<dbReference type="KEGG" id="aman:B6F84_13275"/>
<feature type="transmembrane region" description="Helical" evidence="1">
    <location>
        <begin position="320"/>
        <end position="342"/>
    </location>
</feature>
<feature type="transmembrane region" description="Helical" evidence="1">
    <location>
        <begin position="136"/>
        <end position="155"/>
    </location>
</feature>
<dbReference type="RefSeq" id="WP_148692690.1">
    <property type="nucleotide sequence ID" value="NZ_CP020477.1"/>
</dbReference>
<keyword evidence="1" id="KW-0812">Transmembrane</keyword>
<accession>A0A1W6K334</accession>
<feature type="transmembrane region" description="Helical" evidence="1">
    <location>
        <begin position="81"/>
        <end position="102"/>
    </location>
</feature>
<evidence type="ECO:0000313" key="2">
    <source>
        <dbReference type="EMBL" id="ARM76895.1"/>
    </source>
</evidence>
<feature type="transmembrane region" description="Helical" evidence="1">
    <location>
        <begin position="238"/>
        <end position="256"/>
    </location>
</feature>
<name>A0A1W6K334_9CREN</name>
<protein>
    <submittedName>
        <fullName evidence="2">Nitric oxide response protein</fullName>
    </submittedName>
</protein>